<dbReference type="CDD" id="cd00916">
    <property type="entry name" value="Npc2_like"/>
    <property type="match status" value="1"/>
</dbReference>
<evidence type="ECO:0000256" key="4">
    <source>
        <dbReference type="ARBA" id="ARBA00022729"/>
    </source>
</evidence>
<dbReference type="PANTHER" id="PTHR11306">
    <property type="entry name" value="NIEMANN PICK TYPE C2 PROTEIN NPC2-RELATED"/>
    <property type="match status" value="1"/>
</dbReference>
<dbReference type="PANTHER" id="PTHR11306:SF68">
    <property type="entry name" value="NPC INTRACELLULAR CHOLESTEROL TRANSPORTER 2"/>
    <property type="match status" value="1"/>
</dbReference>
<dbReference type="FunFam" id="2.60.40.770:FF:000001">
    <property type="entry name" value="NPC intracellular cholesterol transporter 2"/>
    <property type="match status" value="1"/>
</dbReference>
<dbReference type="AlphaFoldDB" id="T2MEU1"/>
<dbReference type="Gene3D" id="2.60.40.770">
    <property type="match status" value="1"/>
</dbReference>
<dbReference type="GO" id="GO:0005576">
    <property type="term" value="C:extracellular region"/>
    <property type="evidence" value="ECO:0007669"/>
    <property type="project" value="UniProtKB-SubCell"/>
</dbReference>
<dbReference type="OrthoDB" id="5965801at2759"/>
<dbReference type="InterPro" id="IPR014756">
    <property type="entry name" value="Ig_E-set"/>
</dbReference>
<protein>
    <submittedName>
        <fullName evidence="7">Epididymal secretory protein E1</fullName>
    </submittedName>
</protein>
<keyword evidence="4" id="KW-0732">Signal</keyword>
<comment type="similarity">
    <text evidence="2">Belongs to the NPC2 family.</text>
</comment>
<feature type="non-terminal residue" evidence="7">
    <location>
        <position position="1"/>
    </location>
</feature>
<proteinExistence type="evidence at transcript level"/>
<sequence>RFCKIGFKQKQLEEETNINIMMKTQLLIGFALVVVSQCMIIKYKKCSSPASSAVVGDVVISPCDNQPCQFIRGGNANIQIHFQAKKDNSNITTIVKGKIGPLWVPFPLSQPDGCLNDGIICPVKTDQQYVYSYDLPISKSYPAISVVVSWELQDENGNDLVCIQFPIKLV</sequence>
<evidence type="ECO:0000313" key="7">
    <source>
        <dbReference type="EMBL" id="CDG70586.1"/>
    </source>
</evidence>
<dbReference type="InterPro" id="IPR033916">
    <property type="entry name" value="ML_Npc2-like"/>
</dbReference>
<organism evidence="7">
    <name type="scientific">Hydra vulgaris</name>
    <name type="common">Hydra</name>
    <name type="synonym">Hydra attenuata</name>
    <dbReference type="NCBI Taxonomy" id="6087"/>
    <lineage>
        <taxon>Eukaryota</taxon>
        <taxon>Metazoa</taxon>
        <taxon>Cnidaria</taxon>
        <taxon>Hydrozoa</taxon>
        <taxon>Hydroidolina</taxon>
        <taxon>Anthoathecata</taxon>
        <taxon>Aplanulata</taxon>
        <taxon>Hydridae</taxon>
        <taxon>Hydra</taxon>
    </lineage>
</organism>
<evidence type="ECO:0000256" key="3">
    <source>
        <dbReference type="ARBA" id="ARBA00022525"/>
    </source>
</evidence>
<evidence type="ECO:0000259" key="6">
    <source>
        <dbReference type="SMART" id="SM00737"/>
    </source>
</evidence>
<dbReference type="GO" id="GO:0032934">
    <property type="term" value="F:sterol binding"/>
    <property type="evidence" value="ECO:0007669"/>
    <property type="project" value="InterPro"/>
</dbReference>
<evidence type="ECO:0000256" key="2">
    <source>
        <dbReference type="ARBA" id="ARBA00006370"/>
    </source>
</evidence>
<dbReference type="SMART" id="SM00737">
    <property type="entry name" value="ML"/>
    <property type="match status" value="1"/>
</dbReference>
<dbReference type="InterPro" id="IPR003172">
    <property type="entry name" value="ML_dom"/>
</dbReference>
<dbReference type="Pfam" id="PF02221">
    <property type="entry name" value="E1_DerP2_DerF2"/>
    <property type="match status" value="1"/>
</dbReference>
<keyword evidence="3" id="KW-0964">Secreted</keyword>
<feature type="domain" description="MD-2-related lipid-recognition" evidence="6">
    <location>
        <begin position="43"/>
        <end position="167"/>
    </location>
</feature>
<keyword evidence="5" id="KW-1015">Disulfide bond</keyword>
<gene>
    <name evidence="7" type="primary">NPC2</name>
</gene>
<dbReference type="EMBL" id="HAAD01004354">
    <property type="protein sequence ID" value="CDG70586.1"/>
    <property type="molecule type" value="mRNA"/>
</dbReference>
<dbReference type="GO" id="GO:0032367">
    <property type="term" value="P:intracellular cholesterol transport"/>
    <property type="evidence" value="ECO:0007669"/>
    <property type="project" value="InterPro"/>
</dbReference>
<name>T2MEU1_HYDVU</name>
<dbReference type="SUPFAM" id="SSF81296">
    <property type="entry name" value="E set domains"/>
    <property type="match status" value="1"/>
</dbReference>
<dbReference type="InterPro" id="IPR039670">
    <property type="entry name" value="NPC2-like"/>
</dbReference>
<evidence type="ECO:0000256" key="1">
    <source>
        <dbReference type="ARBA" id="ARBA00004613"/>
    </source>
</evidence>
<evidence type="ECO:0000256" key="5">
    <source>
        <dbReference type="ARBA" id="ARBA00023157"/>
    </source>
</evidence>
<reference evidence="7" key="1">
    <citation type="journal article" date="2013" name="Genome Biol. Evol.">
        <title>Punctuated emergences of genetic and phenotypic innovations in eumetazoan, bilaterian, euteleostome, and hominidae ancestors.</title>
        <authorList>
            <person name="Wenger Y."/>
            <person name="Galliot B."/>
        </authorList>
    </citation>
    <scope>NUCLEOTIDE SEQUENCE</scope>
    <source>
        <tissue evidence="7">Whole animals</tissue>
    </source>
</reference>
<comment type="subcellular location">
    <subcellularLocation>
        <location evidence="1">Secreted</location>
    </subcellularLocation>
</comment>
<accession>T2MEU1</accession>